<reference evidence="1 2" key="1">
    <citation type="submission" date="2021-11" db="EMBL/GenBank/DDBJ databases">
        <title>Genomic of Niabella pedocola.</title>
        <authorList>
            <person name="Wu T."/>
        </authorList>
    </citation>
    <scope>NUCLEOTIDE SEQUENCE [LARGE SCALE GENOMIC DNA]</scope>
    <source>
        <strain evidence="1 2">JCM 31011</strain>
    </source>
</reference>
<dbReference type="EMBL" id="JAJNEC010000005">
    <property type="protein sequence ID" value="MCD2424288.1"/>
    <property type="molecule type" value="Genomic_DNA"/>
</dbReference>
<dbReference type="SUPFAM" id="SSF75005">
    <property type="entry name" value="Arabinanase/levansucrase/invertase"/>
    <property type="match status" value="1"/>
</dbReference>
<dbReference type="InterPro" id="IPR023296">
    <property type="entry name" value="Glyco_hydro_beta-prop_sf"/>
</dbReference>
<protein>
    <recommendedName>
        <fullName evidence="3">DUF4185 domain-containing protein</fullName>
    </recommendedName>
</protein>
<gene>
    <name evidence="1" type="ORF">LQ567_16025</name>
</gene>
<evidence type="ECO:0008006" key="3">
    <source>
        <dbReference type="Google" id="ProtNLM"/>
    </source>
</evidence>
<dbReference type="PROSITE" id="PS51257">
    <property type="entry name" value="PROKAR_LIPOPROTEIN"/>
    <property type="match status" value="1"/>
</dbReference>
<keyword evidence="2" id="KW-1185">Reference proteome</keyword>
<dbReference type="Proteomes" id="UP001199816">
    <property type="component" value="Unassembled WGS sequence"/>
</dbReference>
<evidence type="ECO:0000313" key="1">
    <source>
        <dbReference type="EMBL" id="MCD2424288.1"/>
    </source>
</evidence>
<proteinExistence type="predicted"/>
<sequence>MVRLSFIVFSIQLLCSWSSCSKQDRPVENDLKLQKTALSGEWSFTLGERSTLSQSGFPPGDSGYYTDGAVPVLKLGNQYIAFWARYRNYRTVASSPLLQDHLNHLNPLTPVFGGNQPNNGTSNGFNDGGMWFIGVRQLNDGRLAGFFHAETHWYPRNTQGWYAYKSIGVAYSSDSGRSWGAPYQILKHELNKPDTPRWSGLGDGAVIYNHLNNKYYCYYTPATGVTAICMAASADPNGYVGSWKKWYNNAFSEPGLGGKQTAIAPLSMNPGSNPSVHWNTYLNKFVMIWHGWDGKLYISASANAETWETPKLLLEDGPKTWYPAIVGASSVEGGQVIQLYYAYNFRPDGRRTLASRTITFQLL</sequence>
<dbReference type="Gene3D" id="2.115.10.20">
    <property type="entry name" value="Glycosyl hydrolase domain, family 43"/>
    <property type="match status" value="1"/>
</dbReference>
<evidence type="ECO:0000313" key="2">
    <source>
        <dbReference type="Proteomes" id="UP001199816"/>
    </source>
</evidence>
<comment type="caution">
    <text evidence="1">The sequence shown here is derived from an EMBL/GenBank/DDBJ whole genome shotgun (WGS) entry which is preliminary data.</text>
</comment>
<organism evidence="1 2">
    <name type="scientific">Niabella pedocola</name>
    <dbReference type="NCBI Taxonomy" id="1752077"/>
    <lineage>
        <taxon>Bacteria</taxon>
        <taxon>Pseudomonadati</taxon>
        <taxon>Bacteroidota</taxon>
        <taxon>Chitinophagia</taxon>
        <taxon>Chitinophagales</taxon>
        <taxon>Chitinophagaceae</taxon>
        <taxon>Niabella</taxon>
    </lineage>
</organism>
<name>A0ABS8PTA8_9BACT</name>
<accession>A0ABS8PTA8</accession>
<dbReference type="RefSeq" id="WP_231005843.1">
    <property type="nucleotide sequence ID" value="NZ_JAJNEC010000005.1"/>
</dbReference>